<evidence type="ECO:0000313" key="3">
    <source>
        <dbReference type="Proteomes" id="UP000250043"/>
    </source>
</evidence>
<dbReference type="EMBL" id="KV722380">
    <property type="protein sequence ID" value="OCH91726.1"/>
    <property type="molecule type" value="Genomic_DNA"/>
</dbReference>
<dbReference type="OrthoDB" id="3232670at2759"/>
<name>A0A8E2AVH6_9APHY</name>
<protein>
    <submittedName>
        <fullName evidence="2">Uncharacterized protein</fullName>
    </submittedName>
</protein>
<evidence type="ECO:0000313" key="2">
    <source>
        <dbReference type="EMBL" id="OCH91726.1"/>
    </source>
</evidence>
<gene>
    <name evidence="2" type="ORF">OBBRIDRAFT_833952</name>
</gene>
<proteinExistence type="predicted"/>
<feature type="region of interest" description="Disordered" evidence="1">
    <location>
        <begin position="444"/>
        <end position="469"/>
    </location>
</feature>
<dbReference type="Proteomes" id="UP000250043">
    <property type="component" value="Unassembled WGS sequence"/>
</dbReference>
<keyword evidence="3" id="KW-1185">Reference proteome</keyword>
<accession>A0A8E2AVH6</accession>
<organism evidence="2 3">
    <name type="scientific">Obba rivulosa</name>
    <dbReference type="NCBI Taxonomy" id="1052685"/>
    <lineage>
        <taxon>Eukaryota</taxon>
        <taxon>Fungi</taxon>
        <taxon>Dikarya</taxon>
        <taxon>Basidiomycota</taxon>
        <taxon>Agaricomycotina</taxon>
        <taxon>Agaricomycetes</taxon>
        <taxon>Polyporales</taxon>
        <taxon>Gelatoporiaceae</taxon>
        <taxon>Obba</taxon>
    </lineage>
</organism>
<feature type="compositionally biased region" description="Polar residues" evidence="1">
    <location>
        <begin position="87"/>
        <end position="105"/>
    </location>
</feature>
<reference evidence="2 3" key="1">
    <citation type="submission" date="2016-07" db="EMBL/GenBank/DDBJ databases">
        <title>Draft genome of the white-rot fungus Obba rivulosa 3A-2.</title>
        <authorList>
            <consortium name="DOE Joint Genome Institute"/>
            <person name="Miettinen O."/>
            <person name="Riley R."/>
            <person name="Acob R."/>
            <person name="Barry K."/>
            <person name="Cullen D."/>
            <person name="De Vries R."/>
            <person name="Hainaut M."/>
            <person name="Hatakka A."/>
            <person name="Henrissat B."/>
            <person name="Hilden K."/>
            <person name="Kuo R."/>
            <person name="Labutti K."/>
            <person name="Lipzen A."/>
            <person name="Makela M.R."/>
            <person name="Sandor L."/>
            <person name="Spatafora J.W."/>
            <person name="Grigoriev I.V."/>
            <person name="Hibbett D.S."/>
        </authorList>
    </citation>
    <scope>NUCLEOTIDE SEQUENCE [LARGE SCALE GENOMIC DNA]</scope>
    <source>
        <strain evidence="2 3">3A-2</strain>
    </source>
</reference>
<sequence>MMFSKTARNVVQLSPLLLEPQQPSRVLGSAKKAAQVLGIASDPDVVLPAHPTSMPTPSSRKRKSVFASLRTPAAFFQLAVTKTPFQDQPAPSSVIEVSTPTSTTHAGARKLRRKHVPTALTISHLHQSDMSPLSPFRYGLVRSPLTPLSGPAYSPLPTAPTLSPLRAVSSAVGSQLPSNGLHNLEELEKLTRCLGTNIPQEMFSSLSDHVQGITCFLDLYRMGVRADDSASRKPASARLERMPRIVRDMEGECRGRRISRDSATQKRRSRSVGDFYVSTFVSELSDEPLTPGIRSMRRLSRQLGSALRLAQSPVSPSVRPLRSSALFASSVIAARDETNVSPGVPGAESSVRRTPSLSRAKQTILGTDAQLMETFRVRFGTRALDFSLPPFPAPSGPLPSPPASALAKAKSPKVPYWVKSSFRPRRSKEASEFLSADSEALKETRSQFSAKPVMPATPRTRRIERRQGWGGEWHRGGLAEMAAQLKDL</sequence>
<feature type="region of interest" description="Disordered" evidence="1">
    <location>
        <begin position="87"/>
        <end position="111"/>
    </location>
</feature>
<evidence type="ECO:0000256" key="1">
    <source>
        <dbReference type="SAM" id="MobiDB-lite"/>
    </source>
</evidence>
<dbReference type="AlphaFoldDB" id="A0A8E2AVH6"/>